<feature type="signal peptide" evidence="1">
    <location>
        <begin position="1"/>
        <end position="19"/>
    </location>
</feature>
<accession>A0A841GIK2</accession>
<dbReference type="RefSeq" id="WP_188027235.1">
    <property type="nucleotide sequence ID" value="NZ_JACHGR010000008.1"/>
</dbReference>
<dbReference type="EMBL" id="JACHGR010000008">
    <property type="protein sequence ID" value="MBB6056506.1"/>
    <property type="molecule type" value="Genomic_DNA"/>
</dbReference>
<dbReference type="AlphaFoldDB" id="A0A841GIK2"/>
<keyword evidence="3" id="KW-1185">Reference proteome</keyword>
<evidence type="ECO:0008006" key="4">
    <source>
        <dbReference type="Google" id="ProtNLM"/>
    </source>
</evidence>
<evidence type="ECO:0000313" key="3">
    <source>
        <dbReference type="Proteomes" id="UP000585721"/>
    </source>
</evidence>
<feature type="chain" id="PRO_5032646612" description="DUF3108 domain-containing protein" evidence="1">
    <location>
        <begin position="20"/>
        <end position="228"/>
    </location>
</feature>
<name>A0A841GIK2_9GAMM</name>
<dbReference type="Proteomes" id="UP000585721">
    <property type="component" value="Unassembled WGS sequence"/>
</dbReference>
<sequence length="228" mass="26057">MRHIFILLGLMSAPMLSNASELPPVDAVIHYTTTETTEEGVVKTLSYQDRWIRDGQTIWSERLIPAGVRAEAEHNEHNEMQAPHDHFNYQTSAQWLTRNADGSLTLNYVDPVHKAIVYYPPGEYGQASFVPDWTLHAHIFKPAALQKMTRLNKPAPAGATWYQQETKDTELTLLWSDTLQIPLSLEKKAKNGFHQYRMQIEPVQQAAASRPWLALAKYEKKEVSDFLD</sequence>
<keyword evidence="1" id="KW-0732">Signal</keyword>
<protein>
    <recommendedName>
        <fullName evidence="4">DUF3108 domain-containing protein</fullName>
    </recommendedName>
</protein>
<reference evidence="2 3" key="1">
    <citation type="submission" date="2020-08" db="EMBL/GenBank/DDBJ databases">
        <title>Genomic Encyclopedia of Type Strains, Phase IV (KMG-IV): sequencing the most valuable type-strain genomes for metagenomic binning, comparative biology and taxonomic classification.</title>
        <authorList>
            <person name="Goeker M."/>
        </authorList>
    </citation>
    <scope>NUCLEOTIDE SEQUENCE [LARGE SCALE GENOMIC DNA]</scope>
    <source>
        <strain evidence="2 3">DSM 22975</strain>
    </source>
</reference>
<organism evidence="2 3">
    <name type="scientific">Tolumonas osonensis</name>
    <dbReference type="NCBI Taxonomy" id="675874"/>
    <lineage>
        <taxon>Bacteria</taxon>
        <taxon>Pseudomonadati</taxon>
        <taxon>Pseudomonadota</taxon>
        <taxon>Gammaproteobacteria</taxon>
        <taxon>Aeromonadales</taxon>
        <taxon>Aeromonadaceae</taxon>
        <taxon>Tolumonas</taxon>
    </lineage>
</organism>
<gene>
    <name evidence="2" type="ORF">HNR75_002444</name>
</gene>
<comment type="caution">
    <text evidence="2">The sequence shown here is derived from an EMBL/GenBank/DDBJ whole genome shotgun (WGS) entry which is preliminary data.</text>
</comment>
<evidence type="ECO:0000313" key="2">
    <source>
        <dbReference type="EMBL" id="MBB6056506.1"/>
    </source>
</evidence>
<evidence type="ECO:0000256" key="1">
    <source>
        <dbReference type="SAM" id="SignalP"/>
    </source>
</evidence>
<proteinExistence type="predicted"/>